<dbReference type="Gene3D" id="3.40.50.720">
    <property type="entry name" value="NAD(P)-binding Rossmann-like Domain"/>
    <property type="match status" value="1"/>
</dbReference>
<organism evidence="2 3">
    <name type="scientific">Sneathiella chinensis</name>
    <dbReference type="NCBI Taxonomy" id="349750"/>
    <lineage>
        <taxon>Bacteria</taxon>
        <taxon>Pseudomonadati</taxon>
        <taxon>Pseudomonadota</taxon>
        <taxon>Alphaproteobacteria</taxon>
        <taxon>Sneathiellales</taxon>
        <taxon>Sneathiellaceae</taxon>
        <taxon>Sneathiella</taxon>
    </lineage>
</organism>
<dbReference type="CDD" id="cd05271">
    <property type="entry name" value="NDUFA9_like_SDR_a"/>
    <property type="match status" value="1"/>
</dbReference>
<feature type="domain" description="NAD-dependent epimerase/dehydratase" evidence="1">
    <location>
        <begin position="6"/>
        <end position="212"/>
    </location>
</feature>
<dbReference type="SUPFAM" id="SSF51735">
    <property type="entry name" value="NAD(P)-binding Rossmann-fold domains"/>
    <property type="match status" value="1"/>
</dbReference>
<dbReference type="Proteomes" id="UP001161409">
    <property type="component" value="Unassembled WGS sequence"/>
</dbReference>
<dbReference type="EMBL" id="BSNF01000001">
    <property type="protein sequence ID" value="GLQ04996.1"/>
    <property type="molecule type" value="Genomic_DNA"/>
</dbReference>
<dbReference type="Pfam" id="PF01370">
    <property type="entry name" value="Epimerase"/>
    <property type="match status" value="1"/>
</dbReference>
<evidence type="ECO:0000313" key="3">
    <source>
        <dbReference type="Proteomes" id="UP001161409"/>
    </source>
</evidence>
<dbReference type="PANTHER" id="PTHR12126:SF11">
    <property type="entry name" value="NADH DEHYDROGENASE [UBIQUINONE] 1 ALPHA SUBCOMPLEX SUBUNIT 9, MITOCHONDRIAL"/>
    <property type="match status" value="1"/>
</dbReference>
<keyword evidence="3" id="KW-1185">Reference proteome</keyword>
<dbReference type="RefSeq" id="WP_169559030.1">
    <property type="nucleotide sequence ID" value="NZ_BSNF01000001.1"/>
</dbReference>
<reference evidence="2" key="1">
    <citation type="journal article" date="2014" name="Int. J. Syst. Evol. Microbiol.">
        <title>Complete genome of a new Firmicutes species belonging to the dominant human colonic microbiota ('Ruminococcus bicirculans') reveals two chromosomes and a selective capacity to utilize plant glucans.</title>
        <authorList>
            <consortium name="NISC Comparative Sequencing Program"/>
            <person name="Wegmann U."/>
            <person name="Louis P."/>
            <person name="Goesmann A."/>
            <person name="Henrissat B."/>
            <person name="Duncan S.H."/>
            <person name="Flint H.J."/>
        </authorList>
    </citation>
    <scope>NUCLEOTIDE SEQUENCE</scope>
    <source>
        <strain evidence="2">NBRC 103408</strain>
    </source>
</reference>
<dbReference type="InterPro" id="IPR051207">
    <property type="entry name" value="ComplexI_NDUFA9_subunit"/>
</dbReference>
<dbReference type="InterPro" id="IPR001509">
    <property type="entry name" value="Epimerase_deHydtase"/>
</dbReference>
<protein>
    <submittedName>
        <fullName evidence="2">3-beta-hydroxy-Delta(5)-steroid dehydrogenase</fullName>
    </submittedName>
</protein>
<sequence>MSAGLITIIGGSGFIGRHLVGRLASRGYRVRIAVRDTEKAAQLMTQGNVGQVVGMQTNIRNQASVERAVAGADIVINLVGLLFESGSQKFNAVHVEGAKRVAEAAKAAGARQLIHMSALGADEKSESNYARTKAEGEKAVSEAFEGATILRPSVVFGAGDDFTNKFARLTACLPALPLANGGRALMQPVWIEDLADAIVKIIETPEQQGKIFEFGGPEQVSLRAIIESILTETRRCCPILSVPAGLMKVQALFLSLLPGTPMLTIDQVRLLEEDNVISGTAAGFADLGIAPTAMGSVIPSYVRRFRRGGGLKELHG</sequence>
<proteinExistence type="predicted"/>
<reference evidence="2" key="2">
    <citation type="submission" date="2023-01" db="EMBL/GenBank/DDBJ databases">
        <title>Draft genome sequence of Sneathiella chinensis strain NBRC 103408.</title>
        <authorList>
            <person name="Sun Q."/>
            <person name="Mori K."/>
        </authorList>
    </citation>
    <scope>NUCLEOTIDE SEQUENCE</scope>
    <source>
        <strain evidence="2">NBRC 103408</strain>
    </source>
</reference>
<evidence type="ECO:0000313" key="2">
    <source>
        <dbReference type="EMBL" id="GLQ04996.1"/>
    </source>
</evidence>
<comment type="caution">
    <text evidence="2">The sequence shown here is derived from an EMBL/GenBank/DDBJ whole genome shotgun (WGS) entry which is preliminary data.</text>
</comment>
<dbReference type="InterPro" id="IPR036291">
    <property type="entry name" value="NAD(P)-bd_dom_sf"/>
</dbReference>
<accession>A0ABQ5TZY5</accession>
<gene>
    <name evidence="2" type="ORF">GCM10007924_02170</name>
</gene>
<evidence type="ECO:0000259" key="1">
    <source>
        <dbReference type="Pfam" id="PF01370"/>
    </source>
</evidence>
<name>A0ABQ5TZY5_9PROT</name>
<dbReference type="PANTHER" id="PTHR12126">
    <property type="entry name" value="NADH-UBIQUINONE OXIDOREDUCTASE 39 KDA SUBUNIT-RELATED"/>
    <property type="match status" value="1"/>
</dbReference>